<dbReference type="GO" id="GO:0016829">
    <property type="term" value="F:lyase activity"/>
    <property type="evidence" value="ECO:0007669"/>
    <property type="project" value="UniProtKB-KW"/>
</dbReference>
<dbReference type="SMART" id="SM00028">
    <property type="entry name" value="TPR"/>
    <property type="match status" value="4"/>
</dbReference>
<feature type="region of interest" description="Disordered" evidence="6">
    <location>
        <begin position="308"/>
        <end position="371"/>
    </location>
</feature>
<dbReference type="InterPro" id="IPR051263">
    <property type="entry name" value="C-type_cytochrome_biogenesis"/>
</dbReference>
<feature type="transmembrane region" description="Helical" evidence="7">
    <location>
        <begin position="6"/>
        <end position="24"/>
    </location>
</feature>
<dbReference type="InterPro" id="IPR017560">
    <property type="entry name" value="Cyt_c_biogenesis_CcmI"/>
</dbReference>
<sequence length="520" mass="56152">MIAFWIALALITGAVILLLVMPLLRRPQGPVDQATYDLAVYKDQLKEVDRDRERGLLSDEEAAAARLEIERRILAAAPVEKAPVTAKGKKAKDRKAAQAAGPQPLSGWARVAGIASVIIVPAGALAMYIYLGTPGMPDQPHAERMAERMDMDQRAADEMVQLTEQLAERLEAEPDNPQGWAMLGRSYAALGRYDAALRAFRQAVERGQTDPDTWAALGEAHVASQQGTVTPQAAVAFRNALSKSRQDPRSRYYMGLFQLQQGEPRTAIAIWRDLEAESPADAPWMPMIQDAIRQAAMQNSIPPIGVGPVHPLDLPGEGTEAAALPEGQGGDDTAPEPRAEVPEAGAEDADPGAGMRAQADAERAQRGGGFTAEEQEMIQGMVSGLAERLEENPEDVDGWLRLGRAYLVLQQPQDAVDAYQRAVDQDPDNLDALRGLANAQASTAQVEGLTRPDAAFYDTLRAILAVEPADVAALKLLGENAATAGETDEARDYWTRLRDALPEGSPDRAEVERRLDQLGS</sequence>
<dbReference type="EMBL" id="ANHY01000004">
    <property type="protein sequence ID" value="EKV32216.1"/>
    <property type="molecule type" value="Genomic_DNA"/>
</dbReference>
<comment type="caution">
    <text evidence="9">The sequence shown here is derived from an EMBL/GenBank/DDBJ whole genome shotgun (WGS) entry which is preliminary data.</text>
</comment>
<dbReference type="GO" id="GO:0030313">
    <property type="term" value="C:cell envelope"/>
    <property type="evidence" value="ECO:0007669"/>
    <property type="project" value="UniProtKB-SubCell"/>
</dbReference>
<dbReference type="eggNOG" id="COG4235">
    <property type="taxonomic scope" value="Bacteria"/>
</dbReference>
<feature type="repeat" description="TPR" evidence="5">
    <location>
        <begin position="177"/>
        <end position="210"/>
    </location>
</feature>
<protein>
    <submittedName>
        <fullName evidence="9">Cytochrome c heme lyase subunit CcmH</fullName>
    </submittedName>
</protein>
<dbReference type="Pfam" id="PF23914">
    <property type="entry name" value="TPR_CcmH_CycH"/>
    <property type="match status" value="2"/>
</dbReference>
<dbReference type="RefSeq" id="WP_009539477.1">
    <property type="nucleotide sequence ID" value="NZ_ANHY01000004.1"/>
</dbReference>
<dbReference type="OrthoDB" id="9815847at2"/>
<keyword evidence="10" id="KW-1185">Reference proteome</keyword>
<dbReference type="GO" id="GO:0005886">
    <property type="term" value="C:plasma membrane"/>
    <property type="evidence" value="ECO:0007669"/>
    <property type="project" value="TreeGrafter"/>
</dbReference>
<evidence type="ECO:0000256" key="1">
    <source>
        <dbReference type="ARBA" id="ARBA00004196"/>
    </source>
</evidence>
<dbReference type="PROSITE" id="PS50005">
    <property type="entry name" value="TPR"/>
    <property type="match status" value="2"/>
</dbReference>
<dbReference type="PATRIC" id="fig|1238182.3.peg.1028"/>
<gene>
    <name evidence="9" type="ORF">C882_3280</name>
</gene>
<name>K9HVG5_9PROT</name>
<evidence type="ECO:0000313" key="10">
    <source>
        <dbReference type="Proteomes" id="UP000009881"/>
    </source>
</evidence>
<evidence type="ECO:0000256" key="4">
    <source>
        <dbReference type="ARBA" id="ARBA00022803"/>
    </source>
</evidence>
<dbReference type="PANTHER" id="PTHR47870:SF1">
    <property type="entry name" value="CYTOCHROME C-TYPE BIOGENESIS PROTEIN CCMH"/>
    <property type="match status" value="1"/>
</dbReference>
<dbReference type="SUPFAM" id="SSF48452">
    <property type="entry name" value="TPR-like"/>
    <property type="match status" value="1"/>
</dbReference>
<evidence type="ECO:0000256" key="5">
    <source>
        <dbReference type="PROSITE-ProRule" id="PRU00339"/>
    </source>
</evidence>
<evidence type="ECO:0000259" key="8">
    <source>
        <dbReference type="Pfam" id="PF23914"/>
    </source>
</evidence>
<dbReference type="Proteomes" id="UP000009881">
    <property type="component" value="Unassembled WGS sequence"/>
</dbReference>
<evidence type="ECO:0000256" key="3">
    <source>
        <dbReference type="ARBA" id="ARBA00022748"/>
    </source>
</evidence>
<keyword evidence="7" id="KW-0472">Membrane</keyword>
<organism evidence="9 10">
    <name type="scientific">Caenispirillum salinarum AK4</name>
    <dbReference type="NCBI Taxonomy" id="1238182"/>
    <lineage>
        <taxon>Bacteria</taxon>
        <taxon>Pseudomonadati</taxon>
        <taxon>Pseudomonadota</taxon>
        <taxon>Alphaproteobacteria</taxon>
        <taxon>Rhodospirillales</taxon>
        <taxon>Novispirillaceae</taxon>
        <taxon>Caenispirillum</taxon>
    </lineage>
</organism>
<feature type="region of interest" description="Disordered" evidence="6">
    <location>
        <begin position="501"/>
        <end position="520"/>
    </location>
</feature>
<feature type="domain" description="Cytochrome c-type biogenesis protein H TPR" evidence="8">
    <location>
        <begin position="152"/>
        <end position="283"/>
    </location>
</feature>
<evidence type="ECO:0000313" key="9">
    <source>
        <dbReference type="EMBL" id="EKV32216.1"/>
    </source>
</evidence>
<comment type="subcellular location">
    <subcellularLocation>
        <location evidence="1">Cell envelope</location>
    </subcellularLocation>
</comment>
<keyword evidence="7" id="KW-1133">Transmembrane helix</keyword>
<dbReference type="InterPro" id="IPR011990">
    <property type="entry name" value="TPR-like_helical_dom_sf"/>
</dbReference>
<dbReference type="GO" id="GO:0017004">
    <property type="term" value="P:cytochrome complex assembly"/>
    <property type="evidence" value="ECO:0007669"/>
    <property type="project" value="UniProtKB-KW"/>
</dbReference>
<dbReference type="NCBIfam" id="TIGR03142">
    <property type="entry name" value="cytochro_ccmI"/>
    <property type="match status" value="1"/>
</dbReference>
<accession>K9HVG5</accession>
<evidence type="ECO:0000256" key="6">
    <source>
        <dbReference type="SAM" id="MobiDB-lite"/>
    </source>
</evidence>
<reference evidence="9 10" key="1">
    <citation type="journal article" date="2013" name="Genome Announc.">
        <title>Draft Genome Sequence of an Alphaproteobacterium, Caenispirillum salinarum AK4(T), Isolated from a Solar Saltern.</title>
        <authorList>
            <person name="Khatri I."/>
            <person name="Singh A."/>
            <person name="Korpole S."/>
            <person name="Pinnaka A.K."/>
            <person name="Subramanian S."/>
        </authorList>
    </citation>
    <scope>NUCLEOTIDE SEQUENCE [LARGE SCALE GENOMIC DNA]</scope>
    <source>
        <strain evidence="9 10">AK4</strain>
    </source>
</reference>
<keyword evidence="4 5" id="KW-0802">TPR repeat</keyword>
<dbReference type="AlphaFoldDB" id="K9HVG5"/>
<dbReference type="Gene3D" id="1.25.40.10">
    <property type="entry name" value="Tetratricopeptide repeat domain"/>
    <property type="match status" value="2"/>
</dbReference>
<dbReference type="PROSITE" id="PS50293">
    <property type="entry name" value="TPR_REGION"/>
    <property type="match status" value="1"/>
</dbReference>
<dbReference type="InterPro" id="IPR056413">
    <property type="entry name" value="TPR_CcmH_CycH"/>
</dbReference>
<proteinExistence type="predicted"/>
<dbReference type="PANTHER" id="PTHR47870">
    <property type="entry name" value="CYTOCHROME C-TYPE BIOGENESIS PROTEIN CCMH"/>
    <property type="match status" value="1"/>
</dbReference>
<keyword evidence="9" id="KW-0456">Lyase</keyword>
<feature type="repeat" description="TPR" evidence="5">
    <location>
        <begin position="396"/>
        <end position="429"/>
    </location>
</feature>
<keyword evidence="2" id="KW-0677">Repeat</keyword>
<keyword evidence="3" id="KW-0201">Cytochrome c-type biogenesis</keyword>
<dbReference type="InterPro" id="IPR019734">
    <property type="entry name" value="TPR_rpt"/>
</dbReference>
<evidence type="ECO:0000256" key="2">
    <source>
        <dbReference type="ARBA" id="ARBA00022737"/>
    </source>
</evidence>
<keyword evidence="7" id="KW-0812">Transmembrane</keyword>
<feature type="domain" description="Cytochrome c-type biogenesis protein H TPR" evidence="8">
    <location>
        <begin position="362"/>
        <end position="506"/>
    </location>
</feature>
<dbReference type="STRING" id="1238182.C882_3280"/>
<evidence type="ECO:0000256" key="7">
    <source>
        <dbReference type="SAM" id="Phobius"/>
    </source>
</evidence>